<feature type="domain" description="ShlB POTRA" evidence="2">
    <location>
        <begin position="2"/>
        <end position="33"/>
    </location>
</feature>
<dbReference type="GO" id="GO:0008320">
    <property type="term" value="F:protein transmembrane transporter activity"/>
    <property type="evidence" value="ECO:0007669"/>
    <property type="project" value="TreeGrafter"/>
</dbReference>
<dbReference type="InterPro" id="IPR005565">
    <property type="entry name" value="Hemolysn_activator_HlyB_C"/>
</dbReference>
<dbReference type="InterPro" id="IPR035251">
    <property type="entry name" value="ShlB_POTRA"/>
</dbReference>
<name>A0A370WWL6_9GAMM</name>
<keyword evidence="4" id="KW-1185">Reference proteome</keyword>
<dbReference type="Pfam" id="PF17287">
    <property type="entry name" value="POTRA_3"/>
    <property type="match status" value="1"/>
</dbReference>
<protein>
    <submittedName>
        <fullName evidence="3">ShlB/FhaC/HecB family hemolysin secretion/activation protein</fullName>
    </submittedName>
</protein>
<dbReference type="PANTHER" id="PTHR34597:SF3">
    <property type="entry name" value="OUTER MEMBRANE TRANSPORTER CDIB"/>
    <property type="match status" value="1"/>
</dbReference>
<evidence type="ECO:0000313" key="4">
    <source>
        <dbReference type="Proteomes" id="UP000254258"/>
    </source>
</evidence>
<evidence type="ECO:0000313" key="3">
    <source>
        <dbReference type="EMBL" id="RDS80538.1"/>
    </source>
</evidence>
<dbReference type="PANTHER" id="PTHR34597">
    <property type="entry name" value="SLR1661 PROTEIN"/>
    <property type="match status" value="1"/>
</dbReference>
<dbReference type="Gene3D" id="2.40.160.50">
    <property type="entry name" value="membrane protein fhac: a member of the omp85/tpsb transporter family"/>
    <property type="match status" value="1"/>
</dbReference>
<dbReference type="GO" id="GO:0046819">
    <property type="term" value="P:protein secretion by the type V secretion system"/>
    <property type="evidence" value="ECO:0007669"/>
    <property type="project" value="TreeGrafter"/>
</dbReference>
<gene>
    <name evidence="3" type="ORF">DWU98_14090</name>
</gene>
<sequence>MRPGDLLNLRDIEQGLEQIKRVPSQDANIDIAPADIPGQSDLVITVKRVKPWRVVATLDDSGAPATGLYQAGINVGIDNPLKANDLLSLGVTREVFNGNDLGTQGYSVNYSIPRRKWLFTAVAYGSRYHQSVQGFAQTFVSRGTSRSLDLAAQRLLYRNRDSKTTAEMHVGRRWAHSYIEDVELDSQRRDETTVEAALAHRHYLGGAQLDLRLAERLGVRWFGGQHDAVDRTPDDPTFDYHLSTLDASLSLPFKVANQLVQWVSEFHGQYTNNRLYADAFITVGGRYTVHGFDGDQTLAGERGWYWRNSFTMPVSGWPLAWYVGADIGRISGPSAAYLPGNTALAGGFFGLRGSYRNLSWDAFVGKAVHGGTVLPNDRPASGFQLVYSY</sequence>
<dbReference type="AlphaFoldDB" id="A0A370WWL6"/>
<reference evidence="3 4" key="1">
    <citation type="submission" date="2018-07" db="EMBL/GenBank/DDBJ databases">
        <title>Dyella monticola sp. nov. and Dyella psychrodurans sp. nov. isolated from monsoon evergreen broad-leaved forest soil of Dinghu Mountain, China.</title>
        <authorList>
            <person name="Gao Z."/>
            <person name="Qiu L."/>
        </authorList>
    </citation>
    <scope>NUCLEOTIDE SEQUENCE [LARGE SCALE GENOMIC DNA]</scope>
    <source>
        <strain evidence="3 4">4G-K06</strain>
    </source>
</reference>
<evidence type="ECO:0000259" key="1">
    <source>
        <dbReference type="Pfam" id="PF03865"/>
    </source>
</evidence>
<dbReference type="RefSeq" id="WP_115496199.1">
    <property type="nucleotide sequence ID" value="NZ_QRBE01000008.1"/>
</dbReference>
<dbReference type="GO" id="GO:0098046">
    <property type="term" value="C:type V protein secretion system complex"/>
    <property type="evidence" value="ECO:0007669"/>
    <property type="project" value="TreeGrafter"/>
</dbReference>
<proteinExistence type="predicted"/>
<dbReference type="InterPro" id="IPR051544">
    <property type="entry name" value="TPS_OM_transporter"/>
</dbReference>
<evidence type="ECO:0000259" key="2">
    <source>
        <dbReference type="Pfam" id="PF17287"/>
    </source>
</evidence>
<dbReference type="Pfam" id="PF03865">
    <property type="entry name" value="ShlB"/>
    <property type="match status" value="1"/>
</dbReference>
<accession>A0A370WWL6</accession>
<dbReference type="EMBL" id="QRBE01000008">
    <property type="protein sequence ID" value="RDS80538.1"/>
    <property type="molecule type" value="Genomic_DNA"/>
</dbReference>
<feature type="domain" description="Haemolysin activator HlyB C-terminal" evidence="1">
    <location>
        <begin position="38"/>
        <end position="353"/>
    </location>
</feature>
<comment type="caution">
    <text evidence="3">The sequence shown here is derived from an EMBL/GenBank/DDBJ whole genome shotgun (WGS) entry which is preliminary data.</text>
</comment>
<organism evidence="3 4">
    <name type="scientific">Dyella monticola</name>
    <dbReference type="NCBI Taxonomy" id="1927958"/>
    <lineage>
        <taxon>Bacteria</taxon>
        <taxon>Pseudomonadati</taxon>
        <taxon>Pseudomonadota</taxon>
        <taxon>Gammaproteobacteria</taxon>
        <taxon>Lysobacterales</taxon>
        <taxon>Rhodanobacteraceae</taxon>
        <taxon>Dyella</taxon>
    </lineage>
</organism>
<dbReference type="OrthoDB" id="290122at2"/>
<dbReference type="Proteomes" id="UP000254258">
    <property type="component" value="Unassembled WGS sequence"/>
</dbReference>